<evidence type="ECO:0000313" key="2">
    <source>
        <dbReference type="Proteomes" id="UP000219068"/>
    </source>
</evidence>
<gene>
    <name evidence="1" type="ORF">SAMN05428964_106117</name>
</gene>
<protein>
    <submittedName>
        <fullName evidence="1">Uncharacterized protein</fullName>
    </submittedName>
</protein>
<sequence>MTCLLLAYRGHLTYLRTKLRLNPFIRTALHVINGATP</sequence>
<evidence type="ECO:0000313" key="1">
    <source>
        <dbReference type="EMBL" id="SOC28137.1"/>
    </source>
</evidence>
<proteinExistence type="predicted"/>
<dbReference type="EMBL" id="OBMM01000006">
    <property type="protein sequence ID" value="SOC28137.1"/>
    <property type="molecule type" value="Genomic_DNA"/>
</dbReference>
<name>A0A285TWJ1_9PROT</name>
<reference evidence="1 2" key="1">
    <citation type="submission" date="2017-08" db="EMBL/GenBank/DDBJ databases">
        <authorList>
            <person name="de Groot N.N."/>
        </authorList>
    </citation>
    <scope>NUCLEOTIDE SEQUENCE [LARGE SCALE GENOMIC DNA]</scope>
    <source>
        <strain evidence="1 2">USBA 78</strain>
    </source>
</reference>
<dbReference type="Proteomes" id="UP000219068">
    <property type="component" value="Unassembled WGS sequence"/>
</dbReference>
<accession>A0A285TWJ1</accession>
<dbReference type="AlphaFoldDB" id="A0A285TWJ1"/>
<organism evidence="1 2">
    <name type="scientific">Thalassospira xiamenensis</name>
    <dbReference type="NCBI Taxonomy" id="220697"/>
    <lineage>
        <taxon>Bacteria</taxon>
        <taxon>Pseudomonadati</taxon>
        <taxon>Pseudomonadota</taxon>
        <taxon>Alphaproteobacteria</taxon>
        <taxon>Rhodospirillales</taxon>
        <taxon>Thalassospiraceae</taxon>
        <taxon>Thalassospira</taxon>
    </lineage>
</organism>